<feature type="domain" description="Macro" evidence="1">
    <location>
        <begin position="1"/>
        <end position="177"/>
    </location>
</feature>
<dbReference type="InterPro" id="IPR043472">
    <property type="entry name" value="Macro_dom-like"/>
</dbReference>
<accession>A0ABY1ZKZ9</accession>
<sequence>MFELNHQGVTLRCVQGDITRQSDLDAVVNAANAELRPGGGVAGAIHRAAGPELDAACRSLAPIRPGEAVITAGYGLPNPWVIHCLGPVYGVDRPSDGLLADCYRNAVELADREQLQSIGFPALSTGAFGYPMEAAAEVAFRTLLGLCASLGHVRHIRFVLFSEADAELHARVLRRLGEESD</sequence>
<dbReference type="InterPro" id="IPR002589">
    <property type="entry name" value="Macro_dom"/>
</dbReference>
<reference evidence="2 3" key="1">
    <citation type="submission" date="2019-02" db="EMBL/GenBank/DDBJ databases">
        <title>Marinobacter halodurans sp. nov., a marine bacterium isolated from sea tidal flat.</title>
        <authorList>
            <person name="Yoo Y."/>
            <person name="Lee D.W."/>
            <person name="Kim B.S."/>
            <person name="Kim J.-J."/>
        </authorList>
    </citation>
    <scope>NUCLEOTIDE SEQUENCE [LARGE SCALE GENOMIC DNA]</scope>
    <source>
        <strain evidence="2 3">YJ-S3-2</strain>
    </source>
</reference>
<dbReference type="SUPFAM" id="SSF52949">
    <property type="entry name" value="Macro domain-like"/>
    <property type="match status" value="1"/>
</dbReference>
<gene>
    <name evidence="2" type="ORF">EZI54_08850</name>
</gene>
<dbReference type="Gene3D" id="3.40.220.10">
    <property type="entry name" value="Leucine Aminopeptidase, subunit E, domain 1"/>
    <property type="match status" value="1"/>
</dbReference>
<dbReference type="PANTHER" id="PTHR11106">
    <property type="entry name" value="GANGLIOSIDE INDUCED DIFFERENTIATION ASSOCIATED PROTEIN 2-RELATED"/>
    <property type="match status" value="1"/>
</dbReference>
<name>A0ABY1ZKZ9_9GAMM</name>
<comment type="caution">
    <text evidence="2">The sequence shown here is derived from an EMBL/GenBank/DDBJ whole genome shotgun (WGS) entry which is preliminary data.</text>
</comment>
<evidence type="ECO:0000313" key="3">
    <source>
        <dbReference type="Proteomes" id="UP000313645"/>
    </source>
</evidence>
<dbReference type="RefSeq" id="WP_131481103.1">
    <property type="nucleotide sequence ID" value="NZ_SJDL01000011.1"/>
</dbReference>
<protein>
    <submittedName>
        <fullName evidence="2">Macro domain-containing protein</fullName>
    </submittedName>
</protein>
<dbReference type="SMART" id="SM00506">
    <property type="entry name" value="A1pp"/>
    <property type="match status" value="1"/>
</dbReference>
<keyword evidence="3" id="KW-1185">Reference proteome</keyword>
<dbReference type="Pfam" id="PF01661">
    <property type="entry name" value="Macro"/>
    <property type="match status" value="1"/>
</dbReference>
<dbReference type="PANTHER" id="PTHR11106:SF27">
    <property type="entry name" value="MACRO DOMAIN-CONTAINING PROTEIN"/>
    <property type="match status" value="1"/>
</dbReference>
<dbReference type="PROSITE" id="PS51154">
    <property type="entry name" value="MACRO"/>
    <property type="match status" value="1"/>
</dbReference>
<evidence type="ECO:0000259" key="1">
    <source>
        <dbReference type="PROSITE" id="PS51154"/>
    </source>
</evidence>
<proteinExistence type="predicted"/>
<evidence type="ECO:0000313" key="2">
    <source>
        <dbReference type="EMBL" id="TBW56401.1"/>
    </source>
</evidence>
<dbReference type="EMBL" id="SJDL01000011">
    <property type="protein sequence ID" value="TBW56401.1"/>
    <property type="molecule type" value="Genomic_DNA"/>
</dbReference>
<dbReference type="Proteomes" id="UP000313645">
    <property type="component" value="Unassembled WGS sequence"/>
</dbReference>
<organism evidence="2 3">
    <name type="scientific">Marinobacter halodurans</name>
    <dbReference type="NCBI Taxonomy" id="2528979"/>
    <lineage>
        <taxon>Bacteria</taxon>
        <taxon>Pseudomonadati</taxon>
        <taxon>Pseudomonadota</taxon>
        <taxon>Gammaproteobacteria</taxon>
        <taxon>Pseudomonadales</taxon>
        <taxon>Marinobacteraceae</taxon>
        <taxon>Marinobacter</taxon>
    </lineage>
</organism>